<feature type="domain" description="GTA TIM-barrel-like" evidence="1">
    <location>
        <begin position="441"/>
        <end position="739"/>
    </location>
</feature>
<proteinExistence type="predicted"/>
<dbReference type="InterPro" id="IPR017853">
    <property type="entry name" value="GH"/>
</dbReference>
<dbReference type="Pfam" id="PF23666">
    <property type="entry name" value="Rcc01698_C"/>
    <property type="match status" value="1"/>
</dbReference>
<dbReference type="InterPro" id="IPR025195">
    <property type="entry name" value="GTA_TIM_dom"/>
</dbReference>
<evidence type="ECO:0000259" key="1">
    <source>
        <dbReference type="Pfam" id="PF13547"/>
    </source>
</evidence>
<accession>A0A437P5F8</accession>
<dbReference type="Gene3D" id="3.20.20.80">
    <property type="entry name" value="Glycosidases"/>
    <property type="match status" value="2"/>
</dbReference>
<protein>
    <submittedName>
        <fullName evidence="4">Uncharacterized protein</fullName>
    </submittedName>
</protein>
<dbReference type="InterPro" id="IPR056490">
    <property type="entry name" value="Rcc01698_C"/>
</dbReference>
<comment type="caution">
    <text evidence="4">The sequence shown here is derived from an EMBL/GenBank/DDBJ whole genome shotgun (WGS) entry which is preliminary data.</text>
</comment>
<gene>
    <name evidence="4" type="ORF">EOE48_14065</name>
</gene>
<dbReference type="InterPro" id="IPR032876">
    <property type="entry name" value="J_dom"/>
</dbReference>
<name>A0A437P5F8_9HYPH</name>
<dbReference type="Pfam" id="PF13547">
    <property type="entry name" value="GTA_TIM"/>
    <property type="match status" value="1"/>
</dbReference>
<feature type="domain" description="Rcc01698-like C-terminal" evidence="3">
    <location>
        <begin position="1047"/>
        <end position="1146"/>
    </location>
</feature>
<dbReference type="CDD" id="cd19607">
    <property type="entry name" value="GTA_TIM-barrel-like"/>
    <property type="match status" value="1"/>
</dbReference>
<evidence type="ECO:0000259" key="2">
    <source>
        <dbReference type="Pfam" id="PF13550"/>
    </source>
</evidence>
<dbReference type="Pfam" id="PF13550">
    <property type="entry name" value="Phage-tail_3"/>
    <property type="match status" value="1"/>
</dbReference>
<evidence type="ECO:0000313" key="4">
    <source>
        <dbReference type="EMBL" id="RVU17509.1"/>
    </source>
</evidence>
<dbReference type="SUPFAM" id="SSF51445">
    <property type="entry name" value="(Trans)glycosidases"/>
    <property type="match status" value="1"/>
</dbReference>
<evidence type="ECO:0000313" key="5">
    <source>
        <dbReference type="Proteomes" id="UP000286997"/>
    </source>
</evidence>
<dbReference type="EMBL" id="SACP01000012">
    <property type="protein sequence ID" value="RVU17509.1"/>
    <property type="molecule type" value="Genomic_DNA"/>
</dbReference>
<feature type="domain" description="Tip attachment protein J" evidence="2">
    <location>
        <begin position="799"/>
        <end position="955"/>
    </location>
</feature>
<sequence length="1304" mass="136932">MSTLVLSYAGKAAGTALGGPLGGLLGGVAGTLAGGLLDRALFGSRPKPQINTGPRLTDLYVTASTEGAAVARVYGRTRVAGQILWATKLKETQHVERVKTSGGKGMPTQKTFNVTYSYSVSVAVALCEGPISGLGQVYADGTPLVLARYVHRLYLGGEDQGPDPKIEAVEGAGRAPAYRGLAYLVFEDLPLAAFGNRVPVITAEIIRRPPAVTGTPVLEELMTAVTLIPAMGEFVYATVPVTASPGLGSLSGQNTVSGGIDLARALDQLQAEAPQCRHVSLVVAWHGTDLRLDACRILPKVERAAKVTSHPWQAGGLTREGAPVVSLLADGTPAVGGAPADWSVVQAIHELKRRGFLVTLYPFVMMDIPAGNGLPDPYGGAEQAAFPWRGRITCHPAPGRPGSPDKTGAAADAVAAFFGTTTGADLAWTGATVTSAKPAEWSFSRFILTCARLAEAAGGVDSFLIGSEMIGLTTLRSDSSTFPAVARLRALAAEARAILGPGTAIGYGADWTEYASHRPADGSGDVFFHLDPLWADPAINFVGIDNYMPLADWRDGFDHLDARAGTASTCDPAYLRANVAGGEGFDWYYASLADRDAQIRTPIADTAHGEHWVFRVKDLRGWWSNAHHDRPGGVRAATPTAWVPGSKPVWFTELGCPAVDKGANQPNVFVDPKSSESFLPYYSTGRQDLAVQRAALEAVLAYWRDPAVNPAAPAYGGRMVAAERIYLWTWDARPYPEFPLQRGAWADAANYHLGHWLNGRLGLPSLAAVVADLCAGSGAAVDVSRLVGVVQGYAITDVQALRDSLAPLRTAFFFDGAESQGRLVFAPLAGPVAASFGPDELVASEGGSDLTRTRGEETALPGVLALSYLDPTRAYQTAAVEARRLDGRAASVSRVSLPLALDTGAARGLARALLYQAVTERESVVTVLPPSALALDPGDVVAIGAEATEYRLTRLGHERGRPASGVRVDAGVFAYRDGNPEAREPSPPVVAGVGLFEVLDLPMLRSAAIPHAPYLAAYTAPWSPVAVQRSVGGGAFEDDATLGARSIVGRLTAPLHRGPAGRWDRVNTLHVEVPAGAELAAATDLAVLAGANVAALRLPSGEWEVLQWAGAVLAAPGRYRLSRLLRGQLGTEAVMADVIPAGAAFVVLTDALVQSGAPLATRTLPQVVRWGPLGEPPDAASWQAAPLTVRGVGLRPYAPAHARARRLGNGDLALTWIRRTRLDGDAWEQAEVPLAEEREAYELDVLAGDGSVLRTLAASEPAVTYTAAMQAADAGGPVAAVSLALFQLSTTWGRGAALRTTLHL</sequence>
<dbReference type="RefSeq" id="WP_127730116.1">
    <property type="nucleotide sequence ID" value="NZ_SACP01000012.1"/>
</dbReference>
<keyword evidence="5" id="KW-1185">Reference proteome</keyword>
<evidence type="ECO:0000259" key="3">
    <source>
        <dbReference type="Pfam" id="PF23666"/>
    </source>
</evidence>
<reference evidence="4 5" key="1">
    <citation type="submission" date="2019-01" db="EMBL/GenBank/DDBJ databases">
        <authorList>
            <person name="Chen W.-M."/>
        </authorList>
    </citation>
    <scope>NUCLEOTIDE SEQUENCE [LARGE SCALE GENOMIC DNA]</scope>
    <source>
        <strain evidence="4 5">TER-1</strain>
    </source>
</reference>
<organism evidence="4 5">
    <name type="scientific">Methylobacterium oryzihabitans</name>
    <dbReference type="NCBI Taxonomy" id="2499852"/>
    <lineage>
        <taxon>Bacteria</taxon>
        <taxon>Pseudomonadati</taxon>
        <taxon>Pseudomonadota</taxon>
        <taxon>Alphaproteobacteria</taxon>
        <taxon>Hyphomicrobiales</taxon>
        <taxon>Methylobacteriaceae</taxon>
        <taxon>Methylobacterium</taxon>
    </lineage>
</organism>
<dbReference type="Proteomes" id="UP000286997">
    <property type="component" value="Unassembled WGS sequence"/>
</dbReference>
<dbReference type="OrthoDB" id="8445115at2"/>